<dbReference type="Proteomes" id="UP000006844">
    <property type="component" value="Chromosome"/>
</dbReference>
<name>E8V7Y5_TERSS</name>
<protein>
    <submittedName>
        <fullName evidence="5">NHL repeat containing protein</fullName>
    </submittedName>
</protein>
<dbReference type="PROSITE" id="PS51125">
    <property type="entry name" value="NHL"/>
    <property type="match status" value="1"/>
</dbReference>
<dbReference type="PANTHER" id="PTHR46388:SF2">
    <property type="entry name" value="NHL REPEAT-CONTAINING PROTEIN 2"/>
    <property type="match status" value="1"/>
</dbReference>
<evidence type="ECO:0000313" key="6">
    <source>
        <dbReference type="Proteomes" id="UP000006844"/>
    </source>
</evidence>
<evidence type="ECO:0000256" key="3">
    <source>
        <dbReference type="SAM" id="Phobius"/>
    </source>
</evidence>
<evidence type="ECO:0000256" key="2">
    <source>
        <dbReference type="PROSITE-ProRule" id="PRU00504"/>
    </source>
</evidence>
<feature type="domain" description="Bacterial Ig-like" evidence="4">
    <location>
        <begin position="990"/>
        <end position="1076"/>
    </location>
</feature>
<dbReference type="Pfam" id="PF01436">
    <property type="entry name" value="NHL"/>
    <property type="match status" value="3"/>
</dbReference>
<feature type="domain" description="Bacterial Ig-like" evidence="4">
    <location>
        <begin position="891"/>
        <end position="981"/>
    </location>
</feature>
<dbReference type="SUPFAM" id="SSF101898">
    <property type="entry name" value="NHL repeat"/>
    <property type="match status" value="1"/>
</dbReference>
<evidence type="ECO:0000259" key="4">
    <source>
        <dbReference type="Pfam" id="PF16640"/>
    </source>
</evidence>
<dbReference type="KEGG" id="tsa:AciPR4_2106"/>
<evidence type="ECO:0000256" key="1">
    <source>
        <dbReference type="ARBA" id="ARBA00022737"/>
    </source>
</evidence>
<feature type="domain" description="Bacterial Ig-like" evidence="4">
    <location>
        <begin position="1085"/>
        <end position="1170"/>
    </location>
</feature>
<dbReference type="InterPro" id="IPR011042">
    <property type="entry name" value="6-blade_b-propeller_TolB-like"/>
</dbReference>
<feature type="repeat" description="NHL" evidence="2">
    <location>
        <begin position="344"/>
        <end position="380"/>
    </location>
</feature>
<dbReference type="Gene3D" id="2.40.10.500">
    <property type="match status" value="1"/>
</dbReference>
<feature type="domain" description="Bacterial Ig-like" evidence="4">
    <location>
        <begin position="605"/>
        <end position="693"/>
    </location>
</feature>
<dbReference type="eggNOG" id="COG3386">
    <property type="taxonomic scope" value="Bacteria"/>
</dbReference>
<keyword evidence="6" id="KW-1185">Reference proteome</keyword>
<keyword evidence="1" id="KW-0677">Repeat</keyword>
<dbReference type="InterPro" id="IPR013783">
    <property type="entry name" value="Ig-like_fold"/>
</dbReference>
<dbReference type="STRING" id="401053.AciPR4_2106"/>
<dbReference type="InterPro" id="IPR032109">
    <property type="entry name" value="Big_3_5"/>
</dbReference>
<keyword evidence="3" id="KW-0812">Transmembrane</keyword>
<proteinExistence type="predicted"/>
<gene>
    <name evidence="5" type="ordered locus">AciPR4_2106</name>
</gene>
<feature type="domain" description="Bacterial Ig-like" evidence="4">
    <location>
        <begin position="1464"/>
        <end position="1548"/>
    </location>
</feature>
<feature type="domain" description="Bacterial Ig-like" evidence="4">
    <location>
        <begin position="1371"/>
        <end position="1454"/>
    </location>
</feature>
<feature type="domain" description="Bacterial Ig-like" evidence="4">
    <location>
        <begin position="701"/>
        <end position="788"/>
    </location>
</feature>
<dbReference type="Pfam" id="PF16640">
    <property type="entry name" value="Big_3_5"/>
    <property type="match status" value="11"/>
</dbReference>
<accession>E8V7Y5</accession>
<dbReference type="Gene3D" id="2.60.40.10">
    <property type="entry name" value="Immunoglobulins"/>
    <property type="match status" value="13"/>
</dbReference>
<dbReference type="EMBL" id="CP002467">
    <property type="protein sequence ID" value="ADV82909.1"/>
    <property type="molecule type" value="Genomic_DNA"/>
</dbReference>
<feature type="domain" description="Bacterial Ig-like" evidence="4">
    <location>
        <begin position="1275"/>
        <end position="1361"/>
    </location>
</feature>
<keyword evidence="3" id="KW-1133">Transmembrane helix</keyword>
<reference evidence="5 6" key="1">
    <citation type="journal article" date="2012" name="Stand. Genomic Sci.">
        <title>Complete genome sequence of Terriglobus saanensis type strain SP1PR4(T), an Acidobacteria from tundra soil.</title>
        <authorList>
            <person name="Rawat S.R."/>
            <person name="Mannisto M.K."/>
            <person name="Starovoytov V."/>
            <person name="Goodwin L."/>
            <person name="Nolan M."/>
            <person name="Hauser L."/>
            <person name="Land M."/>
            <person name="Davenport K.W."/>
            <person name="Woyke T."/>
            <person name="Haggblom M.M."/>
        </authorList>
    </citation>
    <scope>NUCLEOTIDE SEQUENCE</scope>
    <source>
        <strain evidence="6">ATCC BAA-1853 / DSM 23119 / SP1PR4</strain>
    </source>
</reference>
<organism evidence="5 6">
    <name type="scientific">Terriglobus saanensis (strain ATCC BAA-1853 / DSM 23119 / SP1PR4)</name>
    <dbReference type="NCBI Taxonomy" id="401053"/>
    <lineage>
        <taxon>Bacteria</taxon>
        <taxon>Pseudomonadati</taxon>
        <taxon>Acidobacteriota</taxon>
        <taxon>Terriglobia</taxon>
        <taxon>Terriglobales</taxon>
        <taxon>Acidobacteriaceae</taxon>
        <taxon>Terriglobus</taxon>
    </lineage>
</organism>
<keyword evidence="3" id="KW-0472">Membrane</keyword>
<feature type="domain" description="Bacterial Ig-like" evidence="4">
    <location>
        <begin position="796"/>
        <end position="882"/>
    </location>
</feature>
<dbReference type="eggNOG" id="COG4934">
    <property type="taxonomic scope" value="Bacteria"/>
</dbReference>
<dbReference type="InterPro" id="IPR001258">
    <property type="entry name" value="NHL_repeat"/>
</dbReference>
<sequence>MLGLKNRFNLSSLYRFSPFGHKFQRLALFALAGALSATGYGQTVTDFGAAIPVSTGTTTLTVQVPFQTGGQASSIRVVTAGLADKDFTTSDEGTCATGTFLAGQSCSISVTFSPKAPGERVGAVVLMNGGTVLGTQLLHGSGKGSVGVFLPGTVSTVAGNSSFNYAGDGGDARSSPIFIPSGVVVDPAGNIYLSDTNNNRVRRVDAVTHVITTVAGDGTTGVTGDGGPAVSAPVNYPTALVLNGAGDLYIADTRNNAIRKLTLATGILSTIAGRLGVPGSSGDGGSATLATLNAPGGLAMDAAGFLYIADTGNDTIRRIDPSTGMITLFAGIPTVADFAGDGGPASAGRFNNPLGLAIDSGGSLYIADQANHRIRMITAGGSLSTVAGTGVPRYNGDGGLAVAAQLQQPAAVAVDVARNLYIADSNNHLVRKVSSTTGLISSIVGIPGAAAYSGDNGPANVAKINGPYALALDSAGDLYFADLLNNRIRKVSNSYATLQYTPIRVGRTSAPQSQTFENDGNDSLIFTAIAPDADSATDPGTTSCAIVTPLDKNDTCVVGAEFKPQTVGAVVTAEIQLQSNASNSPGIIHLSGEADALEPTTVALQTSGSPSALGAAITFTATVKITSGVGTSPVGTVTFLDGTTQIGTGTLNGTGVTTFTTSALALGSHDITAHYGGDTQNAPSTSAVLTQIVKQGPSVVLTASPNPSLVGDSVLFSAKVTTSTIQPSGLVAFKDGATSIGSGSLNGSGVATFATTALVAGSHSITASYVGDANTLSGTSVAVTQVVNKWTTTTTLTSSATPSDIGTPVTFTITVTPTSTTTPTGSVTLQDGAATIATQPLVNGVATFTTSTLTVGSHLLVARFPGDATNDVSGSSTFTQVVRQIATGTALTSSPNPSAGGATVRFTATVTAATNAIAGAINGTVTFKEGPTVLGTGTLSTGGIVTLDVSTLTVGTHQVIATYSGNTNYATSSSSTLNQVVQLATTTVALTSSVNPSIAGSSITLTAVASGTGGIPTGAITFFDGTLNLGTINLNASGQANLTLSNLSTGSHSITASYAGDTKDNPSISSPLIQVVKQATTALTLTTSGSPAFLGTQVTFIATLSSNGTIPAGQIVLTEGATVLGTTTMSATGVARFMLNTLTAGSHNLVASYAGDVDHTASNSAVLIQVMQAATSSAAISSSQNPSTFGDSISFTAIISGTGTQTTGNAVFLDGGATIATVPLNGSGIAVFTTSTLAIGSHTISVNYAGDATHSGAAPASLIQHVLQATSTAVVSSQNPALVGATVRFTATVTGVSGTVPTGTVTFTDGATTLGSAALNAAGITVLDVSTLGAGTHLIAATYSGDANDKVSTSPALSQAINTADTTVTISSSANPSVVGTPVTFTALIVSTGKSANGPVSFLDGSTVLGNVTAVNGKATFTTSALIAGQHAIIARYGGDSGTQVSTSNVLLQVEQQTTTASLSSDTNPALTLQAITLTATVAGGANATGVITFRDGTAIIGSVALNNAGTASLVLPSLSAGTHSLSASYGGDNYNLPSTTNGVSEVVQLRSTTISTTASSSSYLAGQQVTLVGVVHWTGPVTPTGTVTFTSGGATLGTVQVSTAGAATLIFFPQNGSYNIVATYNGDSVYSPSTAASYTITAGASTTFSITANPTTISVTSGDHVGVDVTIVASKSFTDTLAFGCLDMPLDATCTFDKTSMDVTGGGTNTIHLVFDTGNPLGAGATAKLTQRHVSRVAEAGMLLPFAALLGFLLFTSRRRRSLPALLSLAVLILAGLGVTGCANKLQMSTTPAGTYTVRIMASGLHTTASQIADLSVTVR</sequence>
<dbReference type="PANTHER" id="PTHR46388">
    <property type="entry name" value="NHL REPEAT-CONTAINING PROTEIN 2"/>
    <property type="match status" value="1"/>
</dbReference>
<feature type="domain" description="Bacterial Ig-like" evidence="4">
    <location>
        <begin position="1557"/>
        <end position="1642"/>
    </location>
</feature>
<dbReference type="Gene3D" id="2.120.10.30">
    <property type="entry name" value="TolB, C-terminal domain"/>
    <property type="match status" value="2"/>
</dbReference>
<evidence type="ECO:0000313" key="5">
    <source>
        <dbReference type="EMBL" id="ADV82909.1"/>
    </source>
</evidence>
<feature type="transmembrane region" description="Helical" evidence="3">
    <location>
        <begin position="1738"/>
        <end position="1757"/>
    </location>
</feature>
<dbReference type="HOGENOM" id="CLU_237255_0_0_0"/>
<feature type="transmembrane region" description="Helical" evidence="3">
    <location>
        <begin position="1764"/>
        <end position="1782"/>
    </location>
</feature>
<feature type="domain" description="Bacterial Ig-like" evidence="4">
    <location>
        <begin position="1181"/>
        <end position="1261"/>
    </location>
</feature>